<keyword evidence="2 4" id="KW-0547">Nucleotide-binding</keyword>
<dbReference type="Gene3D" id="3.40.50.20">
    <property type="match status" value="1"/>
</dbReference>
<dbReference type="GO" id="GO:0046872">
    <property type="term" value="F:metal ion binding"/>
    <property type="evidence" value="ECO:0007669"/>
    <property type="project" value="InterPro"/>
</dbReference>
<dbReference type="Pfam" id="PF13535">
    <property type="entry name" value="ATP-grasp_4"/>
    <property type="match status" value="1"/>
</dbReference>
<sequence>MTNNILVLGAGSLQVPLIQTVKSRGYRAIVVSLYEDEPGMQIADEKVIADFCDEDIILDYALKYDICGILTDQTDIPVRTVAYVAEKMNLPGIGYETACIFTNKFLMREKCQELGIPTIRFRLAYGIGDAILFYEEIGRDVILKPINNQGSKGVYRISSLDELYAKYHEAERYSRGEPILVEEYIAGEEMVIEALTYNGVTEGLICGDTYYFNIPDTFSAKQRLFPSCKNSSLIDKALSLNKTIVEGFGLKNGITHGEYIISKEQIYLIEIAARGGGVYISSDIIPLMTGFDTNSFIVSMAVDGKISSPEIRKIDKTVCYIAFFLPAGRIIRIDGREEVYAMPFVRRNNLDMLYVGKKTGENIDKTSRFFFVVEAESDYKMKSYIRSIREKLKIEVETARGVKGIIWD</sequence>
<dbReference type="OrthoDB" id="9803907at2"/>
<evidence type="ECO:0000259" key="5">
    <source>
        <dbReference type="PROSITE" id="PS50975"/>
    </source>
</evidence>
<organism evidence="6 7">
    <name type="scientific">Alistipes onderdonkii</name>
    <dbReference type="NCBI Taxonomy" id="328813"/>
    <lineage>
        <taxon>Bacteria</taxon>
        <taxon>Pseudomonadati</taxon>
        <taxon>Bacteroidota</taxon>
        <taxon>Bacteroidia</taxon>
        <taxon>Bacteroidales</taxon>
        <taxon>Rikenellaceae</taxon>
        <taxon>Alistipes</taxon>
    </lineage>
</organism>
<evidence type="ECO:0000256" key="3">
    <source>
        <dbReference type="ARBA" id="ARBA00022840"/>
    </source>
</evidence>
<keyword evidence="3 4" id="KW-0067">ATP-binding</keyword>
<dbReference type="GO" id="GO:0016874">
    <property type="term" value="F:ligase activity"/>
    <property type="evidence" value="ECO:0007669"/>
    <property type="project" value="UniProtKB-KW"/>
</dbReference>
<proteinExistence type="predicted"/>
<dbReference type="Proteomes" id="UP000195772">
    <property type="component" value="Unassembled WGS sequence"/>
</dbReference>
<dbReference type="InterPro" id="IPR016185">
    <property type="entry name" value="PreATP-grasp_dom_sf"/>
</dbReference>
<dbReference type="GO" id="GO:0005524">
    <property type="term" value="F:ATP binding"/>
    <property type="evidence" value="ECO:0007669"/>
    <property type="project" value="UniProtKB-UniRule"/>
</dbReference>
<dbReference type="SUPFAM" id="SSF56059">
    <property type="entry name" value="Glutathione synthetase ATP-binding domain-like"/>
    <property type="match status" value="1"/>
</dbReference>
<comment type="caution">
    <text evidence="6">The sequence shown here is derived from an EMBL/GenBank/DDBJ whole genome shotgun (WGS) entry which is preliminary data.</text>
</comment>
<dbReference type="InterPro" id="IPR013815">
    <property type="entry name" value="ATP_grasp_subdomain_1"/>
</dbReference>
<dbReference type="Gene3D" id="3.30.1490.20">
    <property type="entry name" value="ATP-grasp fold, A domain"/>
    <property type="match status" value="1"/>
</dbReference>
<protein>
    <recommendedName>
        <fullName evidence="5">ATP-grasp domain-containing protein</fullName>
    </recommendedName>
</protein>
<dbReference type="Gene3D" id="3.30.470.20">
    <property type="entry name" value="ATP-grasp fold, B domain"/>
    <property type="match status" value="1"/>
</dbReference>
<dbReference type="PROSITE" id="PS50975">
    <property type="entry name" value="ATP_GRASP"/>
    <property type="match status" value="1"/>
</dbReference>
<keyword evidence="1" id="KW-0436">Ligase</keyword>
<evidence type="ECO:0000256" key="1">
    <source>
        <dbReference type="ARBA" id="ARBA00022598"/>
    </source>
</evidence>
<evidence type="ECO:0000313" key="7">
    <source>
        <dbReference type="Proteomes" id="UP000195772"/>
    </source>
</evidence>
<gene>
    <name evidence="6" type="ORF">B5G41_09475</name>
</gene>
<reference evidence="7" key="1">
    <citation type="submission" date="2017-04" db="EMBL/GenBank/DDBJ databases">
        <title>Function of individual gut microbiota members based on whole genome sequencing of pure cultures obtained from chicken caecum.</title>
        <authorList>
            <person name="Medvecky M."/>
            <person name="Cejkova D."/>
            <person name="Polansky O."/>
            <person name="Karasova D."/>
            <person name="Kubasova T."/>
            <person name="Cizek A."/>
            <person name="Rychlik I."/>
        </authorList>
    </citation>
    <scope>NUCLEOTIDE SEQUENCE [LARGE SCALE GENOMIC DNA]</scope>
    <source>
        <strain evidence="7">An90</strain>
    </source>
</reference>
<dbReference type="AlphaFoldDB" id="A0A1Y3R1R9"/>
<dbReference type="RefSeq" id="WP_087402598.1">
    <property type="nucleotide sequence ID" value="NZ_BAAFKZ010000038.1"/>
</dbReference>
<name>A0A1Y3R1R9_9BACT</name>
<evidence type="ECO:0000256" key="2">
    <source>
        <dbReference type="ARBA" id="ARBA00022741"/>
    </source>
</evidence>
<dbReference type="PANTHER" id="PTHR43585">
    <property type="entry name" value="FUMIPYRROLE BIOSYNTHESIS PROTEIN C"/>
    <property type="match status" value="1"/>
</dbReference>
<dbReference type="SUPFAM" id="SSF52440">
    <property type="entry name" value="PreATP-grasp domain"/>
    <property type="match status" value="1"/>
</dbReference>
<dbReference type="InterPro" id="IPR052032">
    <property type="entry name" value="ATP-dep_AA_Ligase"/>
</dbReference>
<dbReference type="PANTHER" id="PTHR43585:SF2">
    <property type="entry name" value="ATP-GRASP ENZYME FSQD"/>
    <property type="match status" value="1"/>
</dbReference>
<evidence type="ECO:0000313" key="6">
    <source>
        <dbReference type="EMBL" id="OUN02760.1"/>
    </source>
</evidence>
<evidence type="ECO:0000256" key="4">
    <source>
        <dbReference type="PROSITE-ProRule" id="PRU00409"/>
    </source>
</evidence>
<dbReference type="EMBL" id="NFHB01000006">
    <property type="protein sequence ID" value="OUN02760.1"/>
    <property type="molecule type" value="Genomic_DNA"/>
</dbReference>
<accession>A0A1Y3R1R9</accession>
<dbReference type="InterPro" id="IPR011761">
    <property type="entry name" value="ATP-grasp"/>
</dbReference>
<feature type="domain" description="ATP-grasp" evidence="5">
    <location>
        <begin position="108"/>
        <end position="302"/>
    </location>
</feature>